<evidence type="ECO:0000256" key="1">
    <source>
        <dbReference type="SAM" id="MobiDB-lite"/>
    </source>
</evidence>
<dbReference type="Proteomes" id="UP000265520">
    <property type="component" value="Unassembled WGS sequence"/>
</dbReference>
<organism evidence="2 3">
    <name type="scientific">Trifolium medium</name>
    <dbReference type="NCBI Taxonomy" id="97028"/>
    <lineage>
        <taxon>Eukaryota</taxon>
        <taxon>Viridiplantae</taxon>
        <taxon>Streptophyta</taxon>
        <taxon>Embryophyta</taxon>
        <taxon>Tracheophyta</taxon>
        <taxon>Spermatophyta</taxon>
        <taxon>Magnoliopsida</taxon>
        <taxon>eudicotyledons</taxon>
        <taxon>Gunneridae</taxon>
        <taxon>Pentapetalae</taxon>
        <taxon>rosids</taxon>
        <taxon>fabids</taxon>
        <taxon>Fabales</taxon>
        <taxon>Fabaceae</taxon>
        <taxon>Papilionoideae</taxon>
        <taxon>50 kb inversion clade</taxon>
        <taxon>NPAAA clade</taxon>
        <taxon>Hologalegina</taxon>
        <taxon>IRL clade</taxon>
        <taxon>Trifolieae</taxon>
        <taxon>Trifolium</taxon>
    </lineage>
</organism>
<sequence>MRFKLTQQPFSFTHGCKVKVAVGVGFTKSPAHVHSTITKEETTTTPPSPSTTTSSS</sequence>
<evidence type="ECO:0000313" key="3">
    <source>
        <dbReference type="Proteomes" id="UP000265520"/>
    </source>
</evidence>
<reference evidence="2 3" key="1">
    <citation type="journal article" date="2018" name="Front. Plant Sci.">
        <title>Red Clover (Trifolium pratense) and Zigzag Clover (T. medium) - A Picture of Genomic Similarities and Differences.</title>
        <authorList>
            <person name="Dluhosova J."/>
            <person name="Istvanek J."/>
            <person name="Nedelnik J."/>
            <person name="Repkova J."/>
        </authorList>
    </citation>
    <scope>NUCLEOTIDE SEQUENCE [LARGE SCALE GENOMIC DNA]</scope>
    <source>
        <strain evidence="3">cv. 10/8</strain>
        <tissue evidence="2">Leaf</tissue>
    </source>
</reference>
<protein>
    <submittedName>
        <fullName evidence="2">Uncharacterized protein</fullName>
    </submittedName>
</protein>
<feature type="region of interest" description="Disordered" evidence="1">
    <location>
        <begin position="31"/>
        <end position="56"/>
    </location>
</feature>
<comment type="caution">
    <text evidence="2">The sequence shown here is derived from an EMBL/GenBank/DDBJ whole genome shotgun (WGS) entry which is preliminary data.</text>
</comment>
<evidence type="ECO:0000313" key="2">
    <source>
        <dbReference type="EMBL" id="MCI25185.1"/>
    </source>
</evidence>
<accession>A0A392QPJ3</accession>
<dbReference type="AlphaFoldDB" id="A0A392QPJ3"/>
<name>A0A392QPJ3_9FABA</name>
<keyword evidence="3" id="KW-1185">Reference proteome</keyword>
<dbReference type="EMBL" id="LXQA010145748">
    <property type="protein sequence ID" value="MCI25185.1"/>
    <property type="molecule type" value="Genomic_DNA"/>
</dbReference>
<proteinExistence type="predicted"/>